<evidence type="ECO:0000256" key="3">
    <source>
        <dbReference type="ARBA" id="ARBA00022723"/>
    </source>
</evidence>
<evidence type="ECO:0000256" key="1">
    <source>
        <dbReference type="ARBA" id="ARBA00006950"/>
    </source>
</evidence>
<keyword evidence="7" id="KW-0963">Cytoplasm</keyword>
<feature type="binding site" evidence="6">
    <location>
        <position position="50"/>
    </location>
    <ligand>
        <name>Fe cation</name>
        <dbReference type="ChEBI" id="CHEBI:24875"/>
        <label>1</label>
    </ligand>
</feature>
<evidence type="ECO:0000256" key="5">
    <source>
        <dbReference type="ARBA" id="ARBA00023004"/>
    </source>
</evidence>
<comment type="similarity">
    <text evidence="1 7">Belongs to the ferritin family. Prokaryotic subfamily.</text>
</comment>
<dbReference type="InterPro" id="IPR041719">
    <property type="entry name" value="Ferritin_prok"/>
</dbReference>
<dbReference type="PROSITE" id="PS50905">
    <property type="entry name" value="FERRITIN_LIKE"/>
    <property type="match status" value="1"/>
</dbReference>
<comment type="catalytic activity">
    <reaction evidence="7">
        <text>4 Fe(2+) + O2 + 6 H2O = 4 iron(III) oxide-hydroxide + 12 H(+)</text>
        <dbReference type="Rhea" id="RHEA:11972"/>
        <dbReference type="ChEBI" id="CHEBI:15377"/>
        <dbReference type="ChEBI" id="CHEBI:15378"/>
        <dbReference type="ChEBI" id="CHEBI:15379"/>
        <dbReference type="ChEBI" id="CHEBI:29033"/>
        <dbReference type="ChEBI" id="CHEBI:78619"/>
        <dbReference type="EC" id="1.16.3.2"/>
    </reaction>
</comment>
<dbReference type="Gene3D" id="1.20.1260.10">
    <property type="match status" value="1"/>
</dbReference>
<dbReference type="GO" id="GO:0042802">
    <property type="term" value="F:identical protein binding"/>
    <property type="evidence" value="ECO:0007669"/>
    <property type="project" value="UniProtKB-ARBA"/>
</dbReference>
<dbReference type="InterPro" id="IPR009078">
    <property type="entry name" value="Ferritin-like_SF"/>
</dbReference>
<dbReference type="SUPFAM" id="SSF47240">
    <property type="entry name" value="Ferritin-like"/>
    <property type="match status" value="1"/>
</dbReference>
<evidence type="ECO:0000256" key="6">
    <source>
        <dbReference type="PIRSR" id="PIRSR601519-1"/>
    </source>
</evidence>
<sequence length="169" mass="19602">MLSDAMNKALNDQVKWEMYSSYLYLSMSAYFADLGMAGFAQWMRAQAQEELFHAMRFYDYITERGGRVMLQPIDAPQHEWKNTIDTFEETLKHEQHVTARINNLANLALDERDHATSIFLQWFISEQVEEEDSVKDILGKLRMINGEGQGMLMLNTELGTRVFTPPVVK</sequence>
<dbReference type="GO" id="GO:0008199">
    <property type="term" value="F:ferric iron binding"/>
    <property type="evidence" value="ECO:0007669"/>
    <property type="project" value="InterPro"/>
</dbReference>
<reference evidence="10 11" key="1">
    <citation type="submission" date="2020-05" db="EMBL/GenBank/DDBJ databases">
        <title>Draft genome sequence of Desulfovibrio sp. strain HN2T.</title>
        <authorList>
            <person name="Ueno A."/>
            <person name="Tamazawa S."/>
            <person name="Tamamura S."/>
            <person name="Murakami T."/>
            <person name="Kiyama T."/>
            <person name="Inomata H."/>
            <person name="Amano Y."/>
            <person name="Miyakawa K."/>
            <person name="Tamaki H."/>
            <person name="Naganuma T."/>
            <person name="Kaneko K."/>
        </authorList>
    </citation>
    <scope>NUCLEOTIDE SEQUENCE [LARGE SCALE GENOMIC DNA]</scope>
    <source>
        <strain evidence="10 11">HN2</strain>
    </source>
</reference>
<dbReference type="InterPro" id="IPR012347">
    <property type="entry name" value="Ferritin-like"/>
</dbReference>
<keyword evidence="8" id="KW-1133">Transmembrane helix</keyword>
<gene>
    <name evidence="10" type="ORF">DSM101010T_26100</name>
</gene>
<keyword evidence="5 6" id="KW-0408">Iron</keyword>
<dbReference type="GO" id="GO:0008198">
    <property type="term" value="F:ferrous iron binding"/>
    <property type="evidence" value="ECO:0007669"/>
    <property type="project" value="TreeGrafter"/>
</dbReference>
<evidence type="ECO:0000259" key="9">
    <source>
        <dbReference type="PROSITE" id="PS50905"/>
    </source>
</evidence>
<dbReference type="InterPro" id="IPR009040">
    <property type="entry name" value="Ferritin-like_diiron"/>
</dbReference>
<comment type="subcellular location">
    <subcellularLocation>
        <location evidence="7">Cytoplasm</location>
    </subcellularLocation>
</comment>
<feature type="binding site" evidence="6">
    <location>
        <position position="17"/>
    </location>
    <ligand>
        <name>Fe cation</name>
        <dbReference type="ChEBI" id="CHEBI:24875"/>
        <label>1</label>
    </ligand>
</feature>
<evidence type="ECO:0000313" key="11">
    <source>
        <dbReference type="Proteomes" id="UP000503840"/>
    </source>
</evidence>
<dbReference type="InterPro" id="IPR001519">
    <property type="entry name" value="Ferritin"/>
</dbReference>
<comment type="function">
    <text evidence="7">Iron-storage protein.</text>
</comment>
<feature type="binding site" evidence="6">
    <location>
        <position position="127"/>
    </location>
    <ligand>
        <name>Fe cation</name>
        <dbReference type="ChEBI" id="CHEBI:24875"/>
        <label>1</label>
    </ligand>
</feature>
<feature type="binding site" evidence="6">
    <location>
        <position position="94"/>
    </location>
    <ligand>
        <name>Fe cation</name>
        <dbReference type="ChEBI" id="CHEBI:24875"/>
        <label>1</label>
    </ligand>
</feature>
<dbReference type="GO" id="GO:0004322">
    <property type="term" value="F:ferroxidase activity"/>
    <property type="evidence" value="ECO:0007669"/>
    <property type="project" value="TreeGrafter"/>
</dbReference>
<dbReference type="PANTHER" id="PTHR11431:SF127">
    <property type="entry name" value="BACTERIAL NON-HEME FERRITIN"/>
    <property type="match status" value="1"/>
</dbReference>
<proteinExistence type="inferred from homology"/>
<dbReference type="PANTHER" id="PTHR11431">
    <property type="entry name" value="FERRITIN"/>
    <property type="match status" value="1"/>
</dbReference>
<protein>
    <recommendedName>
        <fullName evidence="7">Ferritin</fullName>
        <ecNumber evidence="7">1.16.3.2</ecNumber>
    </recommendedName>
</protein>
<evidence type="ECO:0000313" key="10">
    <source>
        <dbReference type="EMBL" id="GFM34245.1"/>
    </source>
</evidence>
<keyword evidence="11" id="KW-1185">Reference proteome</keyword>
<evidence type="ECO:0000256" key="7">
    <source>
        <dbReference type="RuleBase" id="RU361145"/>
    </source>
</evidence>
<keyword evidence="8" id="KW-0812">Transmembrane</keyword>
<evidence type="ECO:0000256" key="2">
    <source>
        <dbReference type="ARBA" id="ARBA00022434"/>
    </source>
</evidence>
<dbReference type="Pfam" id="PF00210">
    <property type="entry name" value="Ferritin"/>
    <property type="match status" value="1"/>
</dbReference>
<evidence type="ECO:0000256" key="4">
    <source>
        <dbReference type="ARBA" id="ARBA00023002"/>
    </source>
</evidence>
<dbReference type="Proteomes" id="UP000503840">
    <property type="component" value="Unassembled WGS sequence"/>
</dbReference>
<feature type="domain" description="Ferritin-like diiron" evidence="9">
    <location>
        <begin position="1"/>
        <end position="145"/>
    </location>
</feature>
<dbReference type="CDD" id="cd01055">
    <property type="entry name" value="Nonheme_Ferritin"/>
    <property type="match status" value="1"/>
</dbReference>
<keyword evidence="2 7" id="KW-0409">Iron storage</keyword>
<accession>A0A7J0BM56</accession>
<organism evidence="10 11">
    <name type="scientific">Desulfovibrio subterraneus</name>
    <dbReference type="NCBI Taxonomy" id="2718620"/>
    <lineage>
        <taxon>Bacteria</taxon>
        <taxon>Pseudomonadati</taxon>
        <taxon>Thermodesulfobacteriota</taxon>
        <taxon>Desulfovibrionia</taxon>
        <taxon>Desulfovibrionales</taxon>
        <taxon>Desulfovibrionaceae</taxon>
        <taxon>Desulfovibrio</taxon>
    </lineage>
</organism>
<dbReference type="EC" id="1.16.3.2" evidence="7"/>
<keyword evidence="8" id="KW-0472">Membrane</keyword>
<dbReference type="AlphaFoldDB" id="A0A7J0BM56"/>
<feature type="transmembrane region" description="Helical" evidence="8">
    <location>
        <begin position="21"/>
        <end position="43"/>
    </location>
</feature>
<dbReference type="GO" id="GO:0006879">
    <property type="term" value="P:intracellular iron ion homeostasis"/>
    <property type="evidence" value="ECO:0007669"/>
    <property type="project" value="UniProtKB-KW"/>
</dbReference>
<evidence type="ECO:0000256" key="8">
    <source>
        <dbReference type="SAM" id="Phobius"/>
    </source>
</evidence>
<dbReference type="GO" id="GO:0005829">
    <property type="term" value="C:cytosol"/>
    <property type="evidence" value="ECO:0007669"/>
    <property type="project" value="TreeGrafter"/>
</dbReference>
<comment type="caution">
    <text evidence="10">The sequence shown here is derived from an EMBL/GenBank/DDBJ whole genome shotgun (WGS) entry which is preliminary data.</text>
</comment>
<dbReference type="EMBL" id="BLVO01000013">
    <property type="protein sequence ID" value="GFM34245.1"/>
    <property type="molecule type" value="Genomic_DNA"/>
</dbReference>
<dbReference type="GO" id="GO:0006826">
    <property type="term" value="P:iron ion transport"/>
    <property type="evidence" value="ECO:0007669"/>
    <property type="project" value="InterPro"/>
</dbReference>
<keyword evidence="4" id="KW-0560">Oxidoreductase</keyword>
<keyword evidence="3 6" id="KW-0479">Metal-binding</keyword>
<name>A0A7J0BM56_9BACT</name>
<dbReference type="RefSeq" id="WP_174405855.1">
    <property type="nucleotide sequence ID" value="NZ_BLVO01000013.1"/>
</dbReference>
<dbReference type="InterPro" id="IPR008331">
    <property type="entry name" value="Ferritin_DPS_dom"/>
</dbReference>
<feature type="binding site" evidence="6">
    <location>
        <position position="53"/>
    </location>
    <ligand>
        <name>Fe cation</name>
        <dbReference type="ChEBI" id="CHEBI:24875"/>
        <label>1</label>
    </ligand>
</feature>
<dbReference type="FunFam" id="1.20.1260.10:FF:000001">
    <property type="entry name" value="Non-heme ferritin"/>
    <property type="match status" value="1"/>
</dbReference>